<accession>A0A1V2I0V0</accession>
<keyword evidence="1" id="KW-0472">Membrane</keyword>
<evidence type="ECO:0000256" key="1">
    <source>
        <dbReference type="SAM" id="Phobius"/>
    </source>
</evidence>
<feature type="transmembrane region" description="Helical" evidence="1">
    <location>
        <begin position="268"/>
        <end position="287"/>
    </location>
</feature>
<dbReference type="GO" id="GO:0140359">
    <property type="term" value="F:ABC-type transporter activity"/>
    <property type="evidence" value="ECO:0007669"/>
    <property type="project" value="InterPro"/>
</dbReference>
<feature type="transmembrane region" description="Helical" evidence="1">
    <location>
        <begin position="95"/>
        <end position="117"/>
    </location>
</feature>
<dbReference type="PANTHER" id="PTHR37305">
    <property type="entry name" value="INTEGRAL MEMBRANE PROTEIN-RELATED"/>
    <property type="match status" value="1"/>
</dbReference>
<proteinExistence type="predicted"/>
<sequence>MDIDVTEAEARDGGFRPGRTLPAGVEFVRQLRRRRTHVVALILLLLPLAIALAFQASSPGPANGNNSGNFSGPLLATLATKGAINFALFTEFASASFLLVVLVALFCGDTVASEASWSSLRYLLAIPVPRARLLRQKLIVALSLSLGANVLLPAWALVIGGMFFGWAPAQSPLGGSFTTGEGLTRLLIVVGYASLQSLLVAALAFLFGVLTDAPLGAVGGATMVVVLSNILDSITALDPYRKFLPTHFQYAWLDAVGPSVQWDNMMRGSGLVLVYSAVFFAVAWWHFQRKDIVS</sequence>
<evidence type="ECO:0000313" key="2">
    <source>
        <dbReference type="EMBL" id="ONH23040.1"/>
    </source>
</evidence>
<name>A0A1V2I0V0_9ACTN</name>
<dbReference type="Proteomes" id="UP000188929">
    <property type="component" value="Unassembled WGS sequence"/>
</dbReference>
<dbReference type="STRING" id="1834516.BL253_34050"/>
<feature type="transmembrane region" description="Helical" evidence="1">
    <location>
        <begin position="217"/>
        <end position="237"/>
    </location>
</feature>
<feature type="transmembrane region" description="Helical" evidence="1">
    <location>
        <begin position="138"/>
        <end position="166"/>
    </location>
</feature>
<keyword evidence="1" id="KW-1133">Transmembrane helix</keyword>
<organism evidence="2 3">
    <name type="scientific">Pseudofrankia asymbiotica</name>
    <dbReference type="NCBI Taxonomy" id="1834516"/>
    <lineage>
        <taxon>Bacteria</taxon>
        <taxon>Bacillati</taxon>
        <taxon>Actinomycetota</taxon>
        <taxon>Actinomycetes</taxon>
        <taxon>Frankiales</taxon>
        <taxon>Frankiaceae</taxon>
        <taxon>Pseudofrankia</taxon>
    </lineage>
</organism>
<dbReference type="Pfam" id="PF12730">
    <property type="entry name" value="ABC2_membrane_4"/>
    <property type="match status" value="1"/>
</dbReference>
<gene>
    <name evidence="2" type="ORF">BL253_34050</name>
</gene>
<dbReference type="GO" id="GO:0005886">
    <property type="term" value="C:plasma membrane"/>
    <property type="evidence" value="ECO:0007669"/>
    <property type="project" value="UniProtKB-SubCell"/>
</dbReference>
<reference evidence="3" key="1">
    <citation type="submission" date="2016-10" db="EMBL/GenBank/DDBJ databases">
        <title>Frankia sp. NRRL B-16386 Genome sequencing.</title>
        <authorList>
            <person name="Ghodhbane-Gtari F."/>
            <person name="Swanson E."/>
            <person name="Gueddou A."/>
            <person name="Hezbri K."/>
            <person name="Ktari K."/>
            <person name="Nouioui I."/>
            <person name="Morris K."/>
            <person name="Simpson S."/>
            <person name="Abebe-Akele F."/>
            <person name="Thomas K."/>
            <person name="Gtari M."/>
            <person name="Tisa L.S."/>
        </authorList>
    </citation>
    <scope>NUCLEOTIDE SEQUENCE [LARGE SCALE GENOMIC DNA]</scope>
    <source>
        <strain evidence="3">NRRL B-16386</strain>
    </source>
</reference>
<dbReference type="EMBL" id="MOMC01000093">
    <property type="protein sequence ID" value="ONH23040.1"/>
    <property type="molecule type" value="Genomic_DNA"/>
</dbReference>
<evidence type="ECO:0000313" key="3">
    <source>
        <dbReference type="Proteomes" id="UP000188929"/>
    </source>
</evidence>
<comment type="caution">
    <text evidence="2">The sequence shown here is derived from an EMBL/GenBank/DDBJ whole genome shotgun (WGS) entry which is preliminary data.</text>
</comment>
<feature type="transmembrane region" description="Helical" evidence="1">
    <location>
        <begin position="186"/>
        <end position="210"/>
    </location>
</feature>
<dbReference type="AlphaFoldDB" id="A0A1V2I0V0"/>
<keyword evidence="3" id="KW-1185">Reference proteome</keyword>
<protein>
    <submittedName>
        <fullName evidence="2">ABC transporter permease</fullName>
    </submittedName>
</protein>
<feature type="transmembrane region" description="Helical" evidence="1">
    <location>
        <begin position="38"/>
        <end position="56"/>
    </location>
</feature>
<keyword evidence="1" id="KW-0812">Transmembrane</keyword>
<dbReference type="PANTHER" id="PTHR37305:SF1">
    <property type="entry name" value="MEMBRANE PROTEIN"/>
    <property type="match status" value="1"/>
</dbReference>